<dbReference type="Proteomes" id="UP000016930">
    <property type="component" value="Unassembled WGS sequence"/>
</dbReference>
<accession>M2QHW4</accession>
<evidence type="ECO:0000313" key="3">
    <source>
        <dbReference type="Proteomes" id="UP000016930"/>
    </source>
</evidence>
<name>M2QHW4_CERS8</name>
<feature type="domain" description="Fungal STAND N-terminal Goodbye" evidence="1">
    <location>
        <begin position="12"/>
        <end position="137"/>
    </location>
</feature>
<gene>
    <name evidence="2" type="ORF">CERSUDRAFT_115664</name>
</gene>
<evidence type="ECO:0000259" key="1">
    <source>
        <dbReference type="Pfam" id="PF17109"/>
    </source>
</evidence>
<dbReference type="InterPro" id="IPR031350">
    <property type="entry name" value="Goodbye_dom"/>
</dbReference>
<dbReference type="HOGENOM" id="CLU_1695268_0_0_1"/>
<protein>
    <recommendedName>
        <fullName evidence="1">Fungal STAND N-terminal Goodbye domain-containing protein</fullName>
    </recommendedName>
</protein>
<dbReference type="Pfam" id="PF17109">
    <property type="entry name" value="Goodbye"/>
    <property type="match status" value="1"/>
</dbReference>
<evidence type="ECO:0000313" key="2">
    <source>
        <dbReference type="EMBL" id="EMD36633.1"/>
    </source>
</evidence>
<organism evidence="2 3">
    <name type="scientific">Ceriporiopsis subvermispora (strain B)</name>
    <name type="common">White-rot fungus</name>
    <name type="synonym">Gelatoporia subvermispora</name>
    <dbReference type="NCBI Taxonomy" id="914234"/>
    <lineage>
        <taxon>Eukaryota</taxon>
        <taxon>Fungi</taxon>
        <taxon>Dikarya</taxon>
        <taxon>Basidiomycota</taxon>
        <taxon>Agaricomycotina</taxon>
        <taxon>Agaricomycetes</taxon>
        <taxon>Polyporales</taxon>
        <taxon>Gelatoporiaceae</taxon>
        <taxon>Gelatoporia</taxon>
    </lineage>
</organism>
<dbReference type="OrthoDB" id="7464126at2759"/>
<reference evidence="2 3" key="1">
    <citation type="journal article" date="2012" name="Proc. Natl. Acad. Sci. U.S.A.">
        <title>Comparative genomics of Ceriporiopsis subvermispora and Phanerochaete chrysosporium provide insight into selective ligninolysis.</title>
        <authorList>
            <person name="Fernandez-Fueyo E."/>
            <person name="Ruiz-Duenas F.J."/>
            <person name="Ferreira P."/>
            <person name="Floudas D."/>
            <person name="Hibbett D.S."/>
            <person name="Canessa P."/>
            <person name="Larrondo L.F."/>
            <person name="James T.Y."/>
            <person name="Seelenfreund D."/>
            <person name="Lobos S."/>
            <person name="Polanco R."/>
            <person name="Tello M."/>
            <person name="Honda Y."/>
            <person name="Watanabe T."/>
            <person name="Watanabe T."/>
            <person name="Ryu J.S."/>
            <person name="Kubicek C.P."/>
            <person name="Schmoll M."/>
            <person name="Gaskell J."/>
            <person name="Hammel K.E."/>
            <person name="St John F.J."/>
            <person name="Vanden Wymelenberg A."/>
            <person name="Sabat G."/>
            <person name="Splinter BonDurant S."/>
            <person name="Syed K."/>
            <person name="Yadav J.S."/>
            <person name="Doddapaneni H."/>
            <person name="Subramanian V."/>
            <person name="Lavin J.L."/>
            <person name="Oguiza J.A."/>
            <person name="Perez G."/>
            <person name="Pisabarro A.G."/>
            <person name="Ramirez L."/>
            <person name="Santoyo F."/>
            <person name="Master E."/>
            <person name="Coutinho P.M."/>
            <person name="Henrissat B."/>
            <person name="Lombard V."/>
            <person name="Magnuson J.K."/>
            <person name="Kuees U."/>
            <person name="Hori C."/>
            <person name="Igarashi K."/>
            <person name="Samejima M."/>
            <person name="Held B.W."/>
            <person name="Barry K.W."/>
            <person name="LaButti K.M."/>
            <person name="Lapidus A."/>
            <person name="Lindquist E.A."/>
            <person name="Lucas S.M."/>
            <person name="Riley R."/>
            <person name="Salamov A.A."/>
            <person name="Hoffmeister D."/>
            <person name="Schwenk D."/>
            <person name="Hadar Y."/>
            <person name="Yarden O."/>
            <person name="de Vries R.P."/>
            <person name="Wiebenga A."/>
            <person name="Stenlid J."/>
            <person name="Eastwood D."/>
            <person name="Grigoriev I.V."/>
            <person name="Berka R.M."/>
            <person name="Blanchette R.A."/>
            <person name="Kersten P."/>
            <person name="Martinez A.T."/>
            <person name="Vicuna R."/>
            <person name="Cullen D."/>
        </authorList>
    </citation>
    <scope>NUCLEOTIDE SEQUENCE [LARGE SCALE GENOMIC DNA]</scope>
    <source>
        <strain evidence="2 3">B</strain>
    </source>
</reference>
<keyword evidence="3" id="KW-1185">Reference proteome</keyword>
<dbReference type="AlphaFoldDB" id="M2QHW4"/>
<proteinExistence type="predicted"/>
<sequence length="155" mass="17142">MSQLEVMFLVALEKCKRRTKMDLSKEPFFAKLEHCKTADDVMMVPEERINKLIERQEKGKAKGGLAWLLSRIVDVLLALRLGDTVGEATGLVGGAGKAVIGAIVVLLETIRDVGKSCKMLMDLLEDVSNFVMRLEVYSNHTLSPVTSQIIVNILV</sequence>
<dbReference type="EMBL" id="KB445798">
    <property type="protein sequence ID" value="EMD36633.1"/>
    <property type="molecule type" value="Genomic_DNA"/>
</dbReference>